<organism evidence="2">
    <name type="scientific">uncultured Acidimicrobiales bacterium</name>
    <dbReference type="NCBI Taxonomy" id="310071"/>
    <lineage>
        <taxon>Bacteria</taxon>
        <taxon>Bacillati</taxon>
        <taxon>Actinomycetota</taxon>
        <taxon>Acidimicrobiia</taxon>
        <taxon>Acidimicrobiales</taxon>
        <taxon>environmental samples</taxon>
    </lineage>
</organism>
<proteinExistence type="predicted"/>
<feature type="non-terminal residue" evidence="2">
    <location>
        <position position="1"/>
    </location>
</feature>
<accession>A0A6J4HBU4</accession>
<reference evidence="2" key="1">
    <citation type="submission" date="2020-02" db="EMBL/GenBank/DDBJ databases">
        <authorList>
            <person name="Meier V. D."/>
        </authorList>
    </citation>
    <scope>NUCLEOTIDE SEQUENCE</scope>
    <source>
        <strain evidence="2">AVDCRST_MAG10</strain>
    </source>
</reference>
<evidence type="ECO:0000256" key="1">
    <source>
        <dbReference type="SAM" id="MobiDB-lite"/>
    </source>
</evidence>
<feature type="non-terminal residue" evidence="2">
    <location>
        <position position="87"/>
    </location>
</feature>
<dbReference type="AlphaFoldDB" id="A0A6J4HBU4"/>
<sequence length="87" mass="8752">VGGGRSALPASGRPRGMGRGSRRRVGLGRGRRPAEEHPHGAPGLGRDGGPRHAPRCRPPVGSPRRHARRRPGAGSPAAAGGGVVGHA</sequence>
<evidence type="ECO:0000313" key="2">
    <source>
        <dbReference type="EMBL" id="CAA9220441.1"/>
    </source>
</evidence>
<protein>
    <submittedName>
        <fullName evidence="2">Uncharacterized protein</fullName>
    </submittedName>
</protein>
<gene>
    <name evidence="2" type="ORF">AVDCRST_MAG10-626</name>
</gene>
<feature type="compositionally biased region" description="Basic residues" evidence="1">
    <location>
        <begin position="20"/>
        <end position="31"/>
    </location>
</feature>
<dbReference type="EMBL" id="CADCTB010000041">
    <property type="protein sequence ID" value="CAA9220441.1"/>
    <property type="molecule type" value="Genomic_DNA"/>
</dbReference>
<feature type="region of interest" description="Disordered" evidence="1">
    <location>
        <begin position="1"/>
        <end position="87"/>
    </location>
</feature>
<name>A0A6J4HBU4_9ACTN</name>